<organism evidence="8 9">
    <name type="scientific">Coleophoma crateriformis</name>
    <dbReference type="NCBI Taxonomy" id="565419"/>
    <lineage>
        <taxon>Eukaryota</taxon>
        <taxon>Fungi</taxon>
        <taxon>Dikarya</taxon>
        <taxon>Ascomycota</taxon>
        <taxon>Pezizomycotina</taxon>
        <taxon>Leotiomycetes</taxon>
        <taxon>Helotiales</taxon>
        <taxon>Dermateaceae</taxon>
        <taxon>Coleophoma</taxon>
    </lineage>
</organism>
<protein>
    <recommendedName>
        <fullName evidence="7">HTH APSES-type domain-containing protein</fullName>
    </recommendedName>
</protein>
<dbReference type="GO" id="GO:0048315">
    <property type="term" value="P:conidium formation"/>
    <property type="evidence" value="ECO:0007669"/>
    <property type="project" value="UniProtKB-KW"/>
</dbReference>
<keyword evidence="3 5" id="KW-0040">ANK repeat</keyword>
<reference evidence="8 9" key="1">
    <citation type="journal article" date="2018" name="IMA Fungus">
        <title>IMA Genome-F 9: Draft genome sequence of Annulohypoxylon stygium, Aspergillus mulundensis, Berkeleyomyces basicola (syn. Thielaviopsis basicola), Ceratocystis smalleyi, two Cercospora beticola strains, Coleophoma cylindrospora, Fusarium fracticaudum, Phialophora cf. hyalina, and Morchella septimelata.</title>
        <authorList>
            <person name="Wingfield B.D."/>
            <person name="Bills G.F."/>
            <person name="Dong Y."/>
            <person name="Huang W."/>
            <person name="Nel W.J."/>
            <person name="Swalarsk-Parry B.S."/>
            <person name="Vaghefi N."/>
            <person name="Wilken P.M."/>
            <person name="An Z."/>
            <person name="de Beer Z.W."/>
            <person name="De Vos L."/>
            <person name="Chen L."/>
            <person name="Duong T.A."/>
            <person name="Gao Y."/>
            <person name="Hammerbacher A."/>
            <person name="Kikkert J.R."/>
            <person name="Li Y."/>
            <person name="Li H."/>
            <person name="Li K."/>
            <person name="Li Q."/>
            <person name="Liu X."/>
            <person name="Ma X."/>
            <person name="Naidoo K."/>
            <person name="Pethybridge S.J."/>
            <person name="Sun J."/>
            <person name="Steenkamp E.T."/>
            <person name="van der Nest M.A."/>
            <person name="van Wyk S."/>
            <person name="Wingfield M.J."/>
            <person name="Xiong C."/>
            <person name="Yue Q."/>
            <person name="Zhang X."/>
        </authorList>
    </citation>
    <scope>NUCLEOTIDE SEQUENCE [LARGE SCALE GENOMIC DNA]</scope>
    <source>
        <strain evidence="8 9">BP5796</strain>
    </source>
</reference>
<dbReference type="SUPFAM" id="SSF48403">
    <property type="entry name" value="Ankyrin repeat"/>
    <property type="match status" value="1"/>
</dbReference>
<feature type="region of interest" description="Disordered" evidence="6">
    <location>
        <begin position="113"/>
        <end position="207"/>
    </location>
</feature>
<keyword evidence="9" id="KW-1185">Reference proteome</keyword>
<dbReference type="InterPro" id="IPR003163">
    <property type="entry name" value="Tscrpt_reg_HTH_APSES-type"/>
</dbReference>
<feature type="repeat" description="ANK" evidence="5">
    <location>
        <begin position="370"/>
        <end position="402"/>
    </location>
</feature>
<gene>
    <name evidence="8" type="ORF">BP5796_04377</name>
</gene>
<comment type="caution">
    <text evidence="8">The sequence shown here is derived from an EMBL/GenBank/DDBJ whole genome shotgun (WGS) entry which is preliminary data.</text>
</comment>
<keyword evidence="1" id="KW-0677">Repeat</keyword>
<dbReference type="InterPro" id="IPR036770">
    <property type="entry name" value="Ankyrin_rpt-contain_sf"/>
</dbReference>
<dbReference type="SMART" id="SM00248">
    <property type="entry name" value="ANK"/>
    <property type="match status" value="4"/>
</dbReference>
<feature type="repeat" description="ANK" evidence="5">
    <location>
        <begin position="249"/>
        <end position="281"/>
    </location>
</feature>
<dbReference type="InterPro" id="IPR002110">
    <property type="entry name" value="Ankyrin_rpt"/>
</dbReference>
<evidence type="ECO:0000313" key="8">
    <source>
        <dbReference type="EMBL" id="RDW82886.1"/>
    </source>
</evidence>
<dbReference type="PANTHER" id="PTHR43828:SF15">
    <property type="entry name" value="TRANSCRIPTION FACTOR MBP1"/>
    <property type="match status" value="1"/>
</dbReference>
<keyword evidence="2" id="KW-0749">Sporulation</keyword>
<dbReference type="GO" id="GO:0001228">
    <property type="term" value="F:DNA-binding transcription activator activity, RNA polymerase II-specific"/>
    <property type="evidence" value="ECO:0007669"/>
    <property type="project" value="UniProtKB-ARBA"/>
</dbReference>
<dbReference type="GO" id="GO:0003677">
    <property type="term" value="F:DNA binding"/>
    <property type="evidence" value="ECO:0007669"/>
    <property type="project" value="InterPro"/>
</dbReference>
<dbReference type="GO" id="GO:0030435">
    <property type="term" value="P:sporulation resulting in formation of a cellular spore"/>
    <property type="evidence" value="ECO:0007669"/>
    <property type="project" value="UniProtKB-KW"/>
</dbReference>
<dbReference type="Gene3D" id="3.10.260.10">
    <property type="entry name" value="Transcription regulator HTH, APSES-type DNA-binding domain"/>
    <property type="match status" value="1"/>
</dbReference>
<feature type="domain" description="HTH APSES-type" evidence="7">
    <location>
        <begin position="9"/>
        <end position="118"/>
    </location>
</feature>
<dbReference type="AlphaFoldDB" id="A0A3D8S942"/>
<name>A0A3D8S942_9HELO</name>
<evidence type="ECO:0000256" key="5">
    <source>
        <dbReference type="PROSITE-ProRule" id="PRU00023"/>
    </source>
</evidence>
<accession>A0A3D8S942</accession>
<dbReference type="InterPro" id="IPR036887">
    <property type="entry name" value="HTH_APSES_sf"/>
</dbReference>
<feature type="compositionally biased region" description="Basic and acidic residues" evidence="6">
    <location>
        <begin position="434"/>
        <end position="448"/>
    </location>
</feature>
<evidence type="ECO:0000256" key="6">
    <source>
        <dbReference type="SAM" id="MobiDB-lite"/>
    </source>
</evidence>
<dbReference type="PROSITE" id="PS50088">
    <property type="entry name" value="ANK_REPEAT"/>
    <property type="match status" value="2"/>
</dbReference>
<dbReference type="Gene3D" id="1.25.40.20">
    <property type="entry name" value="Ankyrin repeat-containing domain"/>
    <property type="match status" value="1"/>
</dbReference>
<dbReference type="GO" id="GO:0033309">
    <property type="term" value="C:SBF transcription complex"/>
    <property type="evidence" value="ECO:0007669"/>
    <property type="project" value="TreeGrafter"/>
</dbReference>
<dbReference type="InterPro" id="IPR051642">
    <property type="entry name" value="SWI6-like"/>
</dbReference>
<dbReference type="PROSITE" id="PS50297">
    <property type="entry name" value="ANK_REP_REGION"/>
    <property type="match status" value="2"/>
</dbReference>
<evidence type="ECO:0000256" key="2">
    <source>
        <dbReference type="ARBA" id="ARBA00022969"/>
    </source>
</evidence>
<keyword evidence="4" id="KW-0183">Conidiation</keyword>
<sequence length="655" mass="73999">MVKPTAPGVYSATYSNIPVYEYQFGENLKEHVMRRRHDDWINATHILKAAGFDKPARTRILEREVQKELHEKVQGGYGKYQGTWVPLEQGKALAWRSDVYEKLSTIFEFTPGNISPPPAPKHTTNKPKVPKKPAVPKWSNKPAPAPRAPVEENYDNISAQLNDDETPDDTTVASASFMDDDDRYDMSQPNTGHRKRKRDEEPIPNPAEQAHVIYSDELLDYFMMSHDQGNIARPEPPPNFQPDWIIDSDAHTAMHWASAMGDVEIMKQLKRFGANLAQPNVRGETPLMRAVLFTNCQDKQSMPAVVRELIGTIDVTDYCQATALHHAAMMNASKQKHHCARYYLDIIINKCQEMYEPDHVQQILDAQDVDGNTALHIAAKFKARKCVRALMGRGASCDIANQEGVTAEELIQELNDSRRERFTQASSSPFAPDSQRHDSYNDPLSKDLTRLGASHHSEAAMSIESKITPAVLEKFQDLAKSFDEELIDRGHSEREAKRILTSTQVELAIIREQLLEIDFEEQNGATQTATESAEFEHLHATVVNLVEQQQQLRLLDLVANEEMVSNGHVYSDSPQERLMLAQRLNHEQERRQKLVSEFILALSMAGGENGEVYRKLISNCVGIDVETIDEGLDDLLEQLEADQQNREMEVVTADA</sequence>
<dbReference type="PROSITE" id="PS51299">
    <property type="entry name" value="HTH_APSES"/>
    <property type="match status" value="1"/>
</dbReference>
<evidence type="ECO:0000259" key="7">
    <source>
        <dbReference type="PROSITE" id="PS51299"/>
    </source>
</evidence>
<dbReference type="GO" id="GO:0030907">
    <property type="term" value="C:MBF transcription complex"/>
    <property type="evidence" value="ECO:0007669"/>
    <property type="project" value="TreeGrafter"/>
</dbReference>
<evidence type="ECO:0000256" key="4">
    <source>
        <dbReference type="ARBA" id="ARBA00023321"/>
    </source>
</evidence>
<proteinExistence type="predicted"/>
<dbReference type="SMART" id="SM01252">
    <property type="entry name" value="KilA-N"/>
    <property type="match status" value="1"/>
</dbReference>
<dbReference type="Pfam" id="PF12796">
    <property type="entry name" value="Ank_2"/>
    <property type="match status" value="1"/>
</dbReference>
<evidence type="ECO:0000256" key="3">
    <source>
        <dbReference type="ARBA" id="ARBA00023043"/>
    </source>
</evidence>
<dbReference type="Pfam" id="PF00023">
    <property type="entry name" value="Ank"/>
    <property type="match status" value="1"/>
</dbReference>
<evidence type="ECO:0000313" key="9">
    <source>
        <dbReference type="Proteomes" id="UP000256328"/>
    </source>
</evidence>
<dbReference type="Pfam" id="PF04383">
    <property type="entry name" value="KilA-N"/>
    <property type="match status" value="1"/>
</dbReference>
<dbReference type="InterPro" id="IPR018004">
    <property type="entry name" value="KilA/APSES_HTH"/>
</dbReference>
<dbReference type="FunFam" id="3.10.260.10:FF:000001">
    <property type="entry name" value="APSES transcription factor (MbpA)"/>
    <property type="match status" value="1"/>
</dbReference>
<evidence type="ECO:0000256" key="1">
    <source>
        <dbReference type="ARBA" id="ARBA00022737"/>
    </source>
</evidence>
<dbReference type="PANTHER" id="PTHR43828">
    <property type="entry name" value="ASPARAGINASE"/>
    <property type="match status" value="1"/>
</dbReference>
<feature type="region of interest" description="Disordered" evidence="6">
    <location>
        <begin position="421"/>
        <end position="448"/>
    </location>
</feature>
<dbReference type="EMBL" id="PDLN01000006">
    <property type="protein sequence ID" value="RDW82886.1"/>
    <property type="molecule type" value="Genomic_DNA"/>
</dbReference>
<dbReference type="OrthoDB" id="6718656at2759"/>
<dbReference type="SUPFAM" id="SSF54616">
    <property type="entry name" value="DNA-binding domain of Mlu1-box binding protein MBP1"/>
    <property type="match status" value="1"/>
</dbReference>
<dbReference type="Proteomes" id="UP000256328">
    <property type="component" value="Unassembled WGS sequence"/>
</dbReference>